<dbReference type="GO" id="GO:0000155">
    <property type="term" value="F:phosphorelay sensor kinase activity"/>
    <property type="evidence" value="ECO:0007669"/>
    <property type="project" value="InterPro"/>
</dbReference>
<keyword evidence="2 7" id="KW-0418">Kinase</keyword>
<feature type="transmembrane region" description="Helical" evidence="5">
    <location>
        <begin position="203"/>
        <end position="228"/>
    </location>
</feature>
<feature type="transmembrane region" description="Helical" evidence="5">
    <location>
        <begin position="64"/>
        <end position="85"/>
    </location>
</feature>
<keyword evidence="5" id="KW-0812">Transmembrane</keyword>
<dbReference type="GO" id="GO:0046983">
    <property type="term" value="F:protein dimerization activity"/>
    <property type="evidence" value="ECO:0007669"/>
    <property type="project" value="InterPro"/>
</dbReference>
<feature type="transmembrane region" description="Helical" evidence="5">
    <location>
        <begin position="272"/>
        <end position="296"/>
    </location>
</feature>
<dbReference type="OrthoDB" id="227596at2"/>
<gene>
    <name evidence="7" type="ORF">FHU33_0982</name>
</gene>
<keyword evidence="8" id="KW-1185">Reference proteome</keyword>
<dbReference type="SMART" id="SM00387">
    <property type="entry name" value="HATPase_c"/>
    <property type="match status" value="1"/>
</dbReference>
<name>A0A543PC15_9ACTN</name>
<feature type="transmembrane region" description="Helical" evidence="5">
    <location>
        <begin position="339"/>
        <end position="356"/>
    </location>
</feature>
<feature type="region of interest" description="Disordered" evidence="4">
    <location>
        <begin position="1"/>
        <end position="25"/>
    </location>
</feature>
<dbReference type="CDD" id="cd16917">
    <property type="entry name" value="HATPase_UhpB-NarQ-NarX-like"/>
    <property type="match status" value="1"/>
</dbReference>
<evidence type="ECO:0000256" key="5">
    <source>
        <dbReference type="SAM" id="Phobius"/>
    </source>
</evidence>
<dbReference type="SUPFAM" id="SSF55781">
    <property type="entry name" value="GAF domain-like"/>
    <property type="match status" value="1"/>
</dbReference>
<dbReference type="PANTHER" id="PTHR24421">
    <property type="entry name" value="NITRATE/NITRITE SENSOR PROTEIN NARX-RELATED"/>
    <property type="match status" value="1"/>
</dbReference>
<reference evidence="7 8" key="1">
    <citation type="submission" date="2019-06" db="EMBL/GenBank/DDBJ databases">
        <title>Sequencing the genomes of 1000 actinobacteria strains.</title>
        <authorList>
            <person name="Klenk H.-P."/>
        </authorList>
    </citation>
    <scope>NUCLEOTIDE SEQUENCE [LARGE SCALE GENOMIC DNA]</scope>
    <source>
        <strain evidence="7 8">DSM 46837</strain>
    </source>
</reference>
<dbReference type="SUPFAM" id="SSF55874">
    <property type="entry name" value="ATPase domain of HSP90 chaperone/DNA topoisomerase II/histidine kinase"/>
    <property type="match status" value="1"/>
</dbReference>
<feature type="transmembrane region" description="Helical" evidence="5">
    <location>
        <begin position="248"/>
        <end position="266"/>
    </location>
</feature>
<keyword evidence="1" id="KW-0808">Transferase</keyword>
<dbReference type="Gene3D" id="3.30.565.10">
    <property type="entry name" value="Histidine kinase-like ATPase, C-terminal domain"/>
    <property type="match status" value="1"/>
</dbReference>
<feature type="transmembrane region" description="Helical" evidence="5">
    <location>
        <begin position="130"/>
        <end position="152"/>
    </location>
</feature>
<dbReference type="InterPro" id="IPR003594">
    <property type="entry name" value="HATPase_dom"/>
</dbReference>
<feature type="transmembrane region" description="Helical" evidence="5">
    <location>
        <begin position="164"/>
        <end position="183"/>
    </location>
</feature>
<dbReference type="Pfam" id="PF07730">
    <property type="entry name" value="HisKA_3"/>
    <property type="match status" value="1"/>
</dbReference>
<dbReference type="InterPro" id="IPR011712">
    <property type="entry name" value="Sig_transdc_His_kin_sub3_dim/P"/>
</dbReference>
<dbReference type="InterPro" id="IPR050482">
    <property type="entry name" value="Sensor_HK_TwoCompSys"/>
</dbReference>
<accession>A0A543PC15</accession>
<dbReference type="InterPro" id="IPR036890">
    <property type="entry name" value="HATPase_C_sf"/>
</dbReference>
<feature type="transmembrane region" description="Helical" evidence="5">
    <location>
        <begin position="31"/>
        <end position="52"/>
    </location>
</feature>
<keyword evidence="5" id="KW-1133">Transmembrane helix</keyword>
<sequence length="701" mass="73989">MRTRPAPDPVETRHDTAAGGPPAGPRARAAWGLPLLTAALATLAVGAAVSAGGPPADDPNPAPLPFLLVVLAAALVFAGVGALVAERRPRNPVGWSLAVVGPGLASVFAAKAWADLALVQPGRWPDPTAVAWVTNSLAPLALLAPTVLLLFFPDGALPSPRWRPVLWTSVAAAIAGALALGMRPDEIDASDFPGLSNPVEVDGPVGVLAGDVVPATTVLGTATLLAALGSQVVRYRRAVVRQRQQIKWIAYPAALNVVCWTATEFAPAPLDALLWVAGLAALAGLPVGAAVAILRHRLYDIDLLISRTLVYGVLSAVVVAVYVVVVAWLGALLQIEDSLAVSLVATGLAAVMFAPLRERVQRWVNRLVFGRRDDPYEVLSRLGRHLEAALAPAAALRAIVETVRSALDLHYTGLEVRTPDGEDLPAAESGVPGQDDPLRVLLVHQQEAVGTLVLTPRSRLRDADAPLIEDLARQAAAAVHAARLTDELQQARERLVAGREEERRRLRRDLHDGLGPQLAAQTLKVGSARALYPVRPQAADAILAELEVDVERALDDLRRLIEDLRPPALDELGLVGAVREAALRYRVSDVQVAVEADELPPLPAAVEVAAYRIVDEAVTNVVRHARARRCTVRLTCAAGDLVVEVVDDGVGPRRTWSAGVGLNSMRERAAELGGRCTLGTADGGGTRVGALLPIRDLVPHG</sequence>
<proteinExistence type="predicted"/>
<evidence type="ECO:0000256" key="1">
    <source>
        <dbReference type="ARBA" id="ARBA00022679"/>
    </source>
</evidence>
<dbReference type="Proteomes" id="UP000319865">
    <property type="component" value="Unassembled WGS sequence"/>
</dbReference>
<dbReference type="RefSeq" id="WP_142024333.1">
    <property type="nucleotide sequence ID" value="NZ_VFQE01000001.1"/>
</dbReference>
<evidence type="ECO:0000313" key="8">
    <source>
        <dbReference type="Proteomes" id="UP000319865"/>
    </source>
</evidence>
<dbReference type="GO" id="GO:0016020">
    <property type="term" value="C:membrane"/>
    <property type="evidence" value="ECO:0007669"/>
    <property type="project" value="InterPro"/>
</dbReference>
<organism evidence="7 8">
    <name type="scientific">Blastococcus colisei</name>
    <dbReference type="NCBI Taxonomy" id="1564162"/>
    <lineage>
        <taxon>Bacteria</taxon>
        <taxon>Bacillati</taxon>
        <taxon>Actinomycetota</taxon>
        <taxon>Actinomycetes</taxon>
        <taxon>Geodermatophilales</taxon>
        <taxon>Geodermatophilaceae</taxon>
        <taxon>Blastococcus</taxon>
    </lineage>
</organism>
<evidence type="ECO:0000256" key="3">
    <source>
        <dbReference type="ARBA" id="ARBA00023012"/>
    </source>
</evidence>
<keyword evidence="3" id="KW-0902">Two-component regulatory system</keyword>
<dbReference type="AlphaFoldDB" id="A0A543PC15"/>
<evidence type="ECO:0000259" key="6">
    <source>
        <dbReference type="SMART" id="SM00387"/>
    </source>
</evidence>
<evidence type="ECO:0000313" key="7">
    <source>
        <dbReference type="EMBL" id="TQN41612.1"/>
    </source>
</evidence>
<feature type="domain" description="Histidine kinase/HSP90-like ATPase" evidence="6">
    <location>
        <begin position="605"/>
        <end position="696"/>
    </location>
</feature>
<feature type="transmembrane region" description="Helical" evidence="5">
    <location>
        <begin position="92"/>
        <end position="110"/>
    </location>
</feature>
<dbReference type="Gene3D" id="1.20.5.1930">
    <property type="match status" value="1"/>
</dbReference>
<protein>
    <submittedName>
        <fullName evidence="7">Histidine kinase/DNA gyrase B/HSP90-like ATPase</fullName>
    </submittedName>
</protein>
<evidence type="ECO:0000256" key="2">
    <source>
        <dbReference type="ARBA" id="ARBA00022777"/>
    </source>
</evidence>
<dbReference type="EMBL" id="VFQE01000001">
    <property type="protein sequence ID" value="TQN41612.1"/>
    <property type="molecule type" value="Genomic_DNA"/>
</dbReference>
<dbReference type="Pfam" id="PF02518">
    <property type="entry name" value="HATPase_c"/>
    <property type="match status" value="1"/>
</dbReference>
<keyword evidence="5" id="KW-0472">Membrane</keyword>
<evidence type="ECO:0000256" key="4">
    <source>
        <dbReference type="SAM" id="MobiDB-lite"/>
    </source>
</evidence>
<feature type="transmembrane region" description="Helical" evidence="5">
    <location>
        <begin position="308"/>
        <end position="333"/>
    </location>
</feature>
<comment type="caution">
    <text evidence="7">The sequence shown here is derived from an EMBL/GenBank/DDBJ whole genome shotgun (WGS) entry which is preliminary data.</text>
</comment>